<dbReference type="PROSITE" id="PS51930">
    <property type="entry name" value="BMC_2"/>
    <property type="match status" value="1"/>
</dbReference>
<feature type="domain" description="BMC" evidence="5">
    <location>
        <begin position="5"/>
        <end position="93"/>
    </location>
</feature>
<dbReference type="InterPro" id="IPR050575">
    <property type="entry name" value="BMC_shell"/>
</dbReference>
<evidence type="ECO:0000313" key="6">
    <source>
        <dbReference type="EMBL" id="RAL22693.1"/>
    </source>
</evidence>
<dbReference type="SMART" id="SM00877">
    <property type="entry name" value="BMC"/>
    <property type="match status" value="1"/>
</dbReference>
<reference evidence="6 7" key="2">
    <citation type="submission" date="2018-06" db="EMBL/GenBank/DDBJ databases">
        <authorList>
            <person name="Zhirakovskaya E."/>
        </authorList>
    </citation>
    <scope>NUCLEOTIDE SEQUENCE [LARGE SCALE GENOMIC DNA]</scope>
    <source>
        <strain evidence="6 7">FBKL4.011</strain>
    </source>
</reference>
<dbReference type="EMBL" id="QJKK01000008">
    <property type="protein sequence ID" value="RAL22693.1"/>
    <property type="molecule type" value="Genomic_DNA"/>
</dbReference>
<dbReference type="PANTHER" id="PTHR33941:SF11">
    <property type="entry name" value="BACTERIAL MICROCOMPARTMENT SHELL PROTEIN PDUJ"/>
    <property type="match status" value="1"/>
</dbReference>
<keyword evidence="7" id="KW-1185">Reference proteome</keyword>
<feature type="region of interest" description="Disordered" evidence="4">
    <location>
        <begin position="104"/>
        <end position="157"/>
    </location>
</feature>
<dbReference type="Gene3D" id="3.30.70.1710">
    <property type="match status" value="1"/>
</dbReference>
<reference evidence="6 7" key="1">
    <citation type="submission" date="2018-06" db="EMBL/GenBank/DDBJ databases">
        <title>Thermoflavimicrobium daqus sp. nov., a thermophilic microbe isolated from Moutai-flavour Daqu.</title>
        <authorList>
            <person name="Wang X."/>
            <person name="Zhou H."/>
        </authorList>
    </citation>
    <scope>NUCLEOTIDE SEQUENCE [LARGE SCALE GENOMIC DNA]</scope>
    <source>
        <strain evidence="6 7">FBKL4.011</strain>
    </source>
</reference>
<dbReference type="OrthoDB" id="9812608at2"/>
<dbReference type="RefSeq" id="WP_113659696.1">
    <property type="nucleotide sequence ID" value="NZ_KZ845670.1"/>
</dbReference>
<dbReference type="CDD" id="cd07045">
    <property type="entry name" value="BMC_CcmK_like"/>
    <property type="match status" value="1"/>
</dbReference>
<evidence type="ECO:0000256" key="3">
    <source>
        <dbReference type="PROSITE-ProRule" id="PRU01278"/>
    </source>
</evidence>
<name>A0A364K2P7_9BACL</name>
<evidence type="ECO:0000256" key="1">
    <source>
        <dbReference type="ARBA" id="ARBA00024322"/>
    </source>
</evidence>
<comment type="subcellular location">
    <subcellularLocation>
        <location evidence="1">Bacterial microcompartment</location>
    </subcellularLocation>
</comment>
<feature type="compositionally biased region" description="Basic and acidic residues" evidence="4">
    <location>
        <begin position="104"/>
        <end position="146"/>
    </location>
</feature>
<organism evidence="6 7">
    <name type="scientific">Thermoflavimicrobium daqui</name>
    <dbReference type="NCBI Taxonomy" id="2137476"/>
    <lineage>
        <taxon>Bacteria</taxon>
        <taxon>Bacillati</taxon>
        <taxon>Bacillota</taxon>
        <taxon>Bacilli</taxon>
        <taxon>Bacillales</taxon>
        <taxon>Thermoactinomycetaceae</taxon>
        <taxon>Thermoflavimicrobium</taxon>
    </lineage>
</organism>
<dbReference type="InterPro" id="IPR000249">
    <property type="entry name" value="BMC_dom"/>
</dbReference>
<comment type="similarity">
    <text evidence="3">Belongs to the bacterial microcompartments protein family.</text>
</comment>
<feature type="compositionally biased region" description="Basic residues" evidence="4">
    <location>
        <begin position="147"/>
        <end position="157"/>
    </location>
</feature>
<proteinExistence type="inferred from homology"/>
<gene>
    <name evidence="6" type="ORF">DL897_13585</name>
</gene>
<dbReference type="Proteomes" id="UP000251213">
    <property type="component" value="Unassembled WGS sequence"/>
</dbReference>
<evidence type="ECO:0000259" key="5">
    <source>
        <dbReference type="PROSITE" id="PS51930"/>
    </source>
</evidence>
<evidence type="ECO:0000256" key="2">
    <source>
        <dbReference type="ARBA" id="ARBA00024446"/>
    </source>
</evidence>
<evidence type="ECO:0000256" key="4">
    <source>
        <dbReference type="SAM" id="MobiDB-lite"/>
    </source>
</evidence>
<protein>
    <submittedName>
        <fullName evidence="6">BMC domain-containing protein</fullName>
    </submittedName>
</protein>
<dbReference type="GO" id="GO:0031469">
    <property type="term" value="C:bacterial microcompartment"/>
    <property type="evidence" value="ECO:0007669"/>
    <property type="project" value="UniProtKB-SubCell"/>
</dbReference>
<dbReference type="PANTHER" id="PTHR33941">
    <property type="entry name" value="PROPANEDIOL UTILIZATION PROTEIN PDUA"/>
    <property type="match status" value="1"/>
</dbReference>
<evidence type="ECO:0000313" key="7">
    <source>
        <dbReference type="Proteomes" id="UP000251213"/>
    </source>
</evidence>
<dbReference type="InterPro" id="IPR044872">
    <property type="entry name" value="CcmK/CsoS1_BMC"/>
</dbReference>
<dbReference type="SUPFAM" id="SSF143414">
    <property type="entry name" value="CcmK-like"/>
    <property type="match status" value="1"/>
</dbReference>
<dbReference type="InterPro" id="IPR037233">
    <property type="entry name" value="CcmK-like_sf"/>
</dbReference>
<dbReference type="AlphaFoldDB" id="A0A364K2P7"/>
<comment type="caution">
    <text evidence="6">The sequence shown here is derived from an EMBL/GenBank/DDBJ whole genome shotgun (WGS) entry which is preliminary data.</text>
</comment>
<sequence length="157" mass="16758">MNQQALGLIETIGYTTAISAADAALKAANVTLVGMERIIGVGQALGVTIHLSGDVAAVTAAVQAGKEVGEQVGKVVSAHVIPRAHNEVSDKIVSQFLMKEKKEEVDVEETKEVAEPNEELKTENIDDPSVEKEDLAKAEKDPSGEVKKKRNRSNKSK</sequence>
<accession>A0A364K2P7</accession>
<keyword evidence="2" id="KW-1283">Bacterial microcompartment</keyword>
<dbReference type="Pfam" id="PF00936">
    <property type="entry name" value="BMC"/>
    <property type="match status" value="1"/>
</dbReference>